<gene>
    <name evidence="1" type="ORF">NUW58_g8304</name>
</gene>
<comment type="caution">
    <text evidence="1">The sequence shown here is derived from an EMBL/GenBank/DDBJ whole genome shotgun (WGS) entry which is preliminary data.</text>
</comment>
<evidence type="ECO:0000313" key="1">
    <source>
        <dbReference type="EMBL" id="KAJ2975618.1"/>
    </source>
</evidence>
<keyword evidence="2" id="KW-1185">Reference proteome</keyword>
<dbReference type="EMBL" id="JAPDGR010002471">
    <property type="protein sequence ID" value="KAJ2975618.1"/>
    <property type="molecule type" value="Genomic_DNA"/>
</dbReference>
<sequence length="302" mass="34022">MKLTTLGIAIPKICNQEDAIDTAMTSKSLYPPQVSPEHVVQTLQTFEPLLDNHNYVINYRPKSGTISHKDLAVVKGDSFFEHDRHDLDPELSSTIGAPDSRWWICDVWEDVYWVPFIIPYFSRLKRYLAIGCKTTGGIRFRQSVSGGVVTRGTFTVVERQTGRPWAPRARESARGGNTGLSENWDGDTEKGSIISNTENGREGENESESGNPSSRGDEKGPSNWDAADDTDAEFEPTWDIVCECEIEMPLILIMSQILRRDANRQLCEHLCRSLIYATVAEHDEYRILDSDLAAYMEMGHTM</sequence>
<dbReference type="Proteomes" id="UP001143856">
    <property type="component" value="Unassembled WGS sequence"/>
</dbReference>
<evidence type="ECO:0000313" key="2">
    <source>
        <dbReference type="Proteomes" id="UP001143856"/>
    </source>
</evidence>
<proteinExistence type="predicted"/>
<organism evidence="1 2">
    <name type="scientific">Xylaria curta</name>
    <dbReference type="NCBI Taxonomy" id="42375"/>
    <lineage>
        <taxon>Eukaryota</taxon>
        <taxon>Fungi</taxon>
        <taxon>Dikarya</taxon>
        <taxon>Ascomycota</taxon>
        <taxon>Pezizomycotina</taxon>
        <taxon>Sordariomycetes</taxon>
        <taxon>Xylariomycetidae</taxon>
        <taxon>Xylariales</taxon>
        <taxon>Xylariaceae</taxon>
        <taxon>Xylaria</taxon>
    </lineage>
</organism>
<protein>
    <submittedName>
        <fullName evidence="1">Uncharacterized protein</fullName>
    </submittedName>
</protein>
<name>A0ACC1NAY0_9PEZI</name>
<accession>A0ACC1NAY0</accession>
<reference evidence="1" key="1">
    <citation type="submission" date="2022-10" db="EMBL/GenBank/DDBJ databases">
        <title>Genome Sequence of Xylaria curta.</title>
        <authorList>
            <person name="Buettner E."/>
        </authorList>
    </citation>
    <scope>NUCLEOTIDE SEQUENCE</scope>
    <source>
        <strain evidence="1">Babe10</strain>
    </source>
</reference>